<keyword evidence="4" id="KW-1185">Reference proteome</keyword>
<sequence>MTRLVHSEGTDWQLPADCRDEDMAGSWDIDPDGSPSDAHRAALAACESCPVRQARLDFALAVEGAWPRWGIYGGTLPRTGSASPEHVSAEPTKTAVQADRAARSVAGESERAGRLATRVPFATNSGQRSRAKISGGVLSTRRACGGGAQDDAAVSPGHYPRPRCRA</sequence>
<proteinExistence type="predicted"/>
<dbReference type="Proteomes" id="UP000678317">
    <property type="component" value="Unassembled WGS sequence"/>
</dbReference>
<dbReference type="Pfam" id="PF02467">
    <property type="entry name" value="Whib"/>
    <property type="match status" value="1"/>
</dbReference>
<accession>A0ABS3SLL3</accession>
<evidence type="ECO:0000313" key="3">
    <source>
        <dbReference type="EMBL" id="MBO3086633.1"/>
    </source>
</evidence>
<evidence type="ECO:0000259" key="2">
    <source>
        <dbReference type="PROSITE" id="PS51674"/>
    </source>
</evidence>
<feature type="region of interest" description="Disordered" evidence="1">
    <location>
        <begin position="80"/>
        <end position="112"/>
    </location>
</feature>
<comment type="caution">
    <text evidence="3">The sequence shown here is derived from an EMBL/GenBank/DDBJ whole genome shotgun (WGS) entry which is preliminary data.</text>
</comment>
<dbReference type="EMBL" id="JAGFBM010000010">
    <property type="protein sequence ID" value="MBO3086633.1"/>
    <property type="molecule type" value="Genomic_DNA"/>
</dbReference>
<dbReference type="RefSeq" id="WP_208290577.1">
    <property type="nucleotide sequence ID" value="NZ_CP074404.1"/>
</dbReference>
<feature type="domain" description="4Fe-4S Wbl-type" evidence="2">
    <location>
        <begin position="17"/>
        <end position="82"/>
    </location>
</feature>
<dbReference type="PROSITE" id="PS51674">
    <property type="entry name" value="4FE4S_WBL"/>
    <property type="match status" value="1"/>
</dbReference>
<gene>
    <name evidence="3" type="ORF">J4035_18470</name>
</gene>
<name>A0ABS3SLL3_9CELL</name>
<dbReference type="InterPro" id="IPR034768">
    <property type="entry name" value="4FE4S_WBL"/>
</dbReference>
<protein>
    <submittedName>
        <fullName evidence="3">WhiB family transcriptional regulator</fullName>
    </submittedName>
</protein>
<evidence type="ECO:0000313" key="4">
    <source>
        <dbReference type="Proteomes" id="UP000678317"/>
    </source>
</evidence>
<reference evidence="3 4" key="1">
    <citation type="submission" date="2021-03" db="EMBL/GenBank/DDBJ databases">
        <title>novel species in genus Cellulomonas.</title>
        <authorList>
            <person name="Zhang G."/>
        </authorList>
    </citation>
    <scope>NUCLEOTIDE SEQUENCE [LARGE SCALE GENOMIC DNA]</scope>
    <source>
        <strain evidence="4">zg-ZUI188</strain>
    </source>
</reference>
<feature type="region of interest" description="Disordered" evidence="1">
    <location>
        <begin position="144"/>
        <end position="166"/>
    </location>
</feature>
<organism evidence="3 4">
    <name type="scientific">Cellulomonas fengjieae</name>
    <dbReference type="NCBI Taxonomy" id="2819978"/>
    <lineage>
        <taxon>Bacteria</taxon>
        <taxon>Bacillati</taxon>
        <taxon>Actinomycetota</taxon>
        <taxon>Actinomycetes</taxon>
        <taxon>Micrococcales</taxon>
        <taxon>Cellulomonadaceae</taxon>
        <taxon>Cellulomonas</taxon>
    </lineage>
</organism>
<evidence type="ECO:0000256" key="1">
    <source>
        <dbReference type="SAM" id="MobiDB-lite"/>
    </source>
</evidence>